<accession>A0A2Z3GZ75</accession>
<feature type="compositionally biased region" description="Basic residues" evidence="1">
    <location>
        <begin position="97"/>
        <end position="107"/>
    </location>
</feature>
<dbReference type="AlphaFoldDB" id="A0A2Z3GZ75"/>
<sequence length="139" mass="14917">MIGTSFGHESCQHSPAAEAAQAALASLYKKSSSHTLRQRCQLVLLKATGRTSKEVGDVVGLCQVSVNSWVKRYQEEGIVDLKPSQGADARRCSPSLRTRKPSGRRSKPITSALPLPGWSGKASGRRGPRPCAATRSVLF</sequence>
<reference evidence="3" key="1">
    <citation type="submission" date="2018-04" db="EMBL/GenBank/DDBJ databases">
        <title>Complete genome of Antarctic heterotrophic bacterium Hymenobacter nivis.</title>
        <authorList>
            <person name="Terashima M."/>
        </authorList>
    </citation>
    <scope>NUCLEOTIDE SEQUENCE [LARGE SCALE GENOMIC DNA]</scope>
    <source>
        <strain evidence="3">NBRC 111535</strain>
    </source>
</reference>
<feature type="region of interest" description="Disordered" evidence="1">
    <location>
        <begin position="84"/>
        <end position="130"/>
    </location>
</feature>
<dbReference type="OrthoDB" id="960257at2"/>
<dbReference type="InterPro" id="IPR009057">
    <property type="entry name" value="Homeodomain-like_sf"/>
</dbReference>
<dbReference type="Proteomes" id="UP000245999">
    <property type="component" value="Chromosome"/>
</dbReference>
<evidence type="ECO:0000256" key="1">
    <source>
        <dbReference type="SAM" id="MobiDB-lite"/>
    </source>
</evidence>
<name>A0A2Z3GZ75_9BACT</name>
<protein>
    <submittedName>
        <fullName evidence="2">Uncharacterized protein</fullName>
    </submittedName>
</protein>
<dbReference type="Pfam" id="PF13384">
    <property type="entry name" value="HTH_23"/>
    <property type="match status" value="1"/>
</dbReference>
<dbReference type="KEGG" id="hnv:DDQ68_18960"/>
<dbReference type="EMBL" id="CP029145">
    <property type="protein sequence ID" value="AWM34674.1"/>
    <property type="molecule type" value="Genomic_DNA"/>
</dbReference>
<dbReference type="SUPFAM" id="SSF46689">
    <property type="entry name" value="Homeodomain-like"/>
    <property type="match status" value="1"/>
</dbReference>
<proteinExistence type="predicted"/>
<keyword evidence="3" id="KW-1185">Reference proteome</keyword>
<evidence type="ECO:0000313" key="2">
    <source>
        <dbReference type="EMBL" id="AWM34674.1"/>
    </source>
</evidence>
<evidence type="ECO:0000313" key="3">
    <source>
        <dbReference type="Proteomes" id="UP000245999"/>
    </source>
</evidence>
<organism evidence="2 3">
    <name type="scientific">Hymenobacter nivis</name>
    <dbReference type="NCBI Taxonomy" id="1850093"/>
    <lineage>
        <taxon>Bacteria</taxon>
        <taxon>Pseudomonadati</taxon>
        <taxon>Bacteroidota</taxon>
        <taxon>Cytophagia</taxon>
        <taxon>Cytophagales</taxon>
        <taxon>Hymenobacteraceae</taxon>
        <taxon>Hymenobacter</taxon>
    </lineage>
</organism>
<gene>
    <name evidence="2" type="ORF">DDQ68_18960</name>
</gene>